<accession>A0ABU5T5I2</accession>
<comment type="caution">
    <text evidence="7">The sequence shown here is derived from an EMBL/GenBank/DDBJ whole genome shotgun (WGS) entry which is preliminary data.</text>
</comment>
<evidence type="ECO:0000256" key="2">
    <source>
        <dbReference type="ARBA" id="ARBA00022692"/>
    </source>
</evidence>
<dbReference type="EMBL" id="JAYGGQ010000005">
    <property type="protein sequence ID" value="MEA5454900.1"/>
    <property type="molecule type" value="Genomic_DNA"/>
</dbReference>
<sequence length="215" mass="22265">MSITVDAATPLAAPAASGRGARAGLKRAARFLVRTLMGLVLAVAAAAFLFLAVGPRFLDYQTSTMLTGSMAPLINPGDVVVGVKTPTSDLKVGDVITYQIPVQDQRVETHRIATITRNAAGAAIITTKGDANNGPDPWTAVITDTSVYTTAAVVPHLGDAIRAVRSPAVRSVLTFGAPALLVAMLLVSIWRRPAAGPARKDRHAAAHTGPEGEGK</sequence>
<keyword evidence="3 6" id="KW-1133">Transmembrane helix</keyword>
<gene>
    <name evidence="7" type="ORF">SPF06_09215</name>
</gene>
<dbReference type="Proteomes" id="UP001304769">
    <property type="component" value="Unassembled WGS sequence"/>
</dbReference>
<evidence type="ECO:0000256" key="4">
    <source>
        <dbReference type="ARBA" id="ARBA00023136"/>
    </source>
</evidence>
<evidence type="ECO:0000256" key="6">
    <source>
        <dbReference type="SAM" id="Phobius"/>
    </source>
</evidence>
<keyword evidence="4 6" id="KW-0472">Membrane</keyword>
<dbReference type="InterPro" id="IPR019533">
    <property type="entry name" value="Peptidase_S26"/>
</dbReference>
<evidence type="ECO:0000256" key="5">
    <source>
        <dbReference type="NCBIfam" id="TIGR02228"/>
    </source>
</evidence>
<dbReference type="SUPFAM" id="SSF51306">
    <property type="entry name" value="LexA/Signal peptidase"/>
    <property type="match status" value="1"/>
</dbReference>
<dbReference type="InterPro" id="IPR001733">
    <property type="entry name" value="Peptidase_S26B"/>
</dbReference>
<dbReference type="NCBIfam" id="TIGR02228">
    <property type="entry name" value="sigpep_I_arch"/>
    <property type="match status" value="1"/>
</dbReference>
<evidence type="ECO:0000256" key="3">
    <source>
        <dbReference type="ARBA" id="ARBA00022989"/>
    </source>
</evidence>
<feature type="transmembrane region" description="Helical" evidence="6">
    <location>
        <begin position="31"/>
        <end position="53"/>
    </location>
</feature>
<protein>
    <recommendedName>
        <fullName evidence="5">Signal peptidase I</fullName>
        <ecNumber evidence="5">3.4.21.89</ecNumber>
    </recommendedName>
</protein>
<organism evidence="7 8">
    <name type="scientific">Sinomonas terricola</name>
    <dbReference type="NCBI Taxonomy" id="3110330"/>
    <lineage>
        <taxon>Bacteria</taxon>
        <taxon>Bacillati</taxon>
        <taxon>Actinomycetota</taxon>
        <taxon>Actinomycetes</taxon>
        <taxon>Micrococcales</taxon>
        <taxon>Micrococcaceae</taxon>
        <taxon>Sinomonas</taxon>
    </lineage>
</organism>
<keyword evidence="2 6" id="KW-0812">Transmembrane</keyword>
<name>A0ABU5T5I2_9MICC</name>
<dbReference type="RefSeq" id="WP_323278744.1">
    <property type="nucleotide sequence ID" value="NZ_JAYGGQ010000005.1"/>
</dbReference>
<keyword evidence="7" id="KW-0378">Hydrolase</keyword>
<dbReference type="InterPro" id="IPR036286">
    <property type="entry name" value="LexA/Signal_pep-like_sf"/>
</dbReference>
<feature type="transmembrane region" description="Helical" evidence="6">
    <location>
        <begin position="172"/>
        <end position="190"/>
    </location>
</feature>
<dbReference type="EC" id="3.4.21.89" evidence="5"/>
<keyword evidence="8" id="KW-1185">Reference proteome</keyword>
<dbReference type="CDD" id="cd06530">
    <property type="entry name" value="S26_SPase_I"/>
    <property type="match status" value="1"/>
</dbReference>
<comment type="subcellular location">
    <subcellularLocation>
        <location evidence="1">Membrane</location>
    </subcellularLocation>
</comment>
<evidence type="ECO:0000256" key="1">
    <source>
        <dbReference type="ARBA" id="ARBA00004370"/>
    </source>
</evidence>
<proteinExistence type="predicted"/>
<evidence type="ECO:0000313" key="7">
    <source>
        <dbReference type="EMBL" id="MEA5454900.1"/>
    </source>
</evidence>
<evidence type="ECO:0000313" key="8">
    <source>
        <dbReference type="Proteomes" id="UP001304769"/>
    </source>
</evidence>
<dbReference type="GO" id="GO:0009003">
    <property type="term" value="F:signal peptidase activity"/>
    <property type="evidence" value="ECO:0007669"/>
    <property type="project" value="UniProtKB-EC"/>
</dbReference>
<reference evidence="7 8" key="1">
    <citation type="submission" date="2023-12" db="EMBL/GenBank/DDBJ databases">
        <title>Sinomonas terricola sp. nov, isolated from litchi orchard soil in Guangdong, PR China.</title>
        <authorList>
            <person name="Jiaxin W."/>
            <person name="Yang Z."/>
            <person name="Honghui Z."/>
        </authorList>
    </citation>
    <scope>NUCLEOTIDE SEQUENCE [LARGE SCALE GENOMIC DNA]</scope>
    <source>
        <strain evidence="7 8">JGH33</strain>
    </source>
</reference>